<dbReference type="OrthoDB" id="10251242at2759"/>
<comment type="similarity">
    <text evidence="4">Belongs to the class I-like SAM-binding methyltransferase superfamily. Cation-dependent O-methyltransferase family.</text>
</comment>
<sequence>MANWKVVGGLAGLSLIGVGAAACFYCIGYKQGKRSISRPVGKSYAQADTSLTRYINEHNHEDPVLAELRQVSLQHSAGRMTSSLETGRLLTVLCTSLGATKVIDVGLFTGCSSYSMAKGMKDGGRVIACDINSNYADIGRPFWVQGGVAEKIEVRLKPALDTIQELLDAGEGETFDMMFIDAFKKDYPNYFKKGMSLLRSGGMIVVDNALWHGAVADPASNNEDTNAIREINRLMSEDERVEFVLMNIADGLGIAVKK</sequence>
<evidence type="ECO:0000256" key="4">
    <source>
        <dbReference type="ARBA" id="ARBA00023453"/>
    </source>
</evidence>
<dbReference type="EnsemblMetazoa" id="XM_003384936.3">
    <property type="protein sequence ID" value="XP_003384984.1"/>
    <property type="gene ID" value="LOC100631735"/>
</dbReference>
<dbReference type="Gene3D" id="3.40.50.150">
    <property type="entry name" value="Vaccinia Virus protein VP39"/>
    <property type="match status" value="1"/>
</dbReference>
<dbReference type="CDD" id="cd02440">
    <property type="entry name" value="AdoMet_MTases"/>
    <property type="match status" value="1"/>
</dbReference>
<dbReference type="GO" id="GO:0008757">
    <property type="term" value="F:S-adenosylmethionine-dependent methyltransferase activity"/>
    <property type="evidence" value="ECO:0007669"/>
    <property type="project" value="TreeGrafter"/>
</dbReference>
<dbReference type="GO" id="GO:0008171">
    <property type="term" value="F:O-methyltransferase activity"/>
    <property type="evidence" value="ECO:0007669"/>
    <property type="project" value="InterPro"/>
</dbReference>
<dbReference type="PROSITE" id="PS51682">
    <property type="entry name" value="SAM_OMT_I"/>
    <property type="match status" value="1"/>
</dbReference>
<evidence type="ECO:0000256" key="2">
    <source>
        <dbReference type="ARBA" id="ARBA00022679"/>
    </source>
</evidence>
<keyword evidence="2" id="KW-0808">Transferase</keyword>
<dbReference type="OMA" id="VCFEGVF"/>
<reference evidence="6" key="2">
    <citation type="submission" date="2017-05" db="UniProtKB">
        <authorList>
            <consortium name="EnsemblMetazoa"/>
        </authorList>
    </citation>
    <scope>IDENTIFICATION</scope>
</reference>
<accession>A0A1X7VBS8</accession>
<dbReference type="STRING" id="400682.A0A1X7VBS8"/>
<dbReference type="EnsemblMetazoa" id="Aqu2.1.37443_001">
    <property type="protein sequence ID" value="Aqu2.1.37443_001"/>
    <property type="gene ID" value="Aqu2.1.37443"/>
</dbReference>
<dbReference type="SUPFAM" id="SSF53335">
    <property type="entry name" value="S-adenosyl-L-methionine-dependent methyltransferases"/>
    <property type="match status" value="1"/>
</dbReference>
<keyword evidence="1" id="KW-0489">Methyltransferase</keyword>
<protein>
    <recommendedName>
        <fullName evidence="8">O-methyltransferase domain-containing protein</fullName>
    </recommendedName>
</protein>
<keyword evidence="5" id="KW-1133">Transmembrane helix</keyword>
<evidence type="ECO:0000313" key="7">
    <source>
        <dbReference type="Proteomes" id="UP000007879"/>
    </source>
</evidence>
<dbReference type="PROSITE" id="PS51257">
    <property type="entry name" value="PROKAR_LIPOPROTEIN"/>
    <property type="match status" value="1"/>
</dbReference>
<dbReference type="InterPro" id="IPR050362">
    <property type="entry name" value="Cation-dep_OMT"/>
</dbReference>
<feature type="transmembrane region" description="Helical" evidence="5">
    <location>
        <begin position="6"/>
        <end position="28"/>
    </location>
</feature>
<evidence type="ECO:0000256" key="1">
    <source>
        <dbReference type="ARBA" id="ARBA00022603"/>
    </source>
</evidence>
<dbReference type="PANTHER" id="PTHR10509">
    <property type="entry name" value="O-METHYLTRANSFERASE-RELATED"/>
    <property type="match status" value="1"/>
</dbReference>
<dbReference type="KEGG" id="aqu:100631735"/>
<proteinExistence type="inferred from homology"/>
<name>A0A1X7VBS8_AMPQE</name>
<dbReference type="InterPro" id="IPR029063">
    <property type="entry name" value="SAM-dependent_MTases_sf"/>
</dbReference>
<dbReference type="GO" id="GO:0032259">
    <property type="term" value="P:methylation"/>
    <property type="evidence" value="ECO:0007669"/>
    <property type="project" value="UniProtKB-KW"/>
</dbReference>
<keyword evidence="7" id="KW-1185">Reference proteome</keyword>
<dbReference type="InParanoid" id="A0A1X7VBS8"/>
<gene>
    <name evidence="6" type="primary">100631735</name>
</gene>
<dbReference type="Proteomes" id="UP000007879">
    <property type="component" value="Unassembled WGS sequence"/>
</dbReference>
<organism evidence="6">
    <name type="scientific">Amphimedon queenslandica</name>
    <name type="common">Sponge</name>
    <dbReference type="NCBI Taxonomy" id="400682"/>
    <lineage>
        <taxon>Eukaryota</taxon>
        <taxon>Metazoa</taxon>
        <taxon>Porifera</taxon>
        <taxon>Demospongiae</taxon>
        <taxon>Heteroscleromorpha</taxon>
        <taxon>Haplosclerida</taxon>
        <taxon>Niphatidae</taxon>
        <taxon>Amphimedon</taxon>
    </lineage>
</organism>
<keyword evidence="5" id="KW-0472">Membrane</keyword>
<dbReference type="AlphaFoldDB" id="A0A1X7VBS8"/>
<dbReference type="Pfam" id="PF01596">
    <property type="entry name" value="Methyltransf_3"/>
    <property type="match status" value="1"/>
</dbReference>
<keyword evidence="3" id="KW-0949">S-adenosyl-L-methionine</keyword>
<evidence type="ECO:0000256" key="5">
    <source>
        <dbReference type="SAM" id="Phobius"/>
    </source>
</evidence>
<dbReference type="PANTHER" id="PTHR10509:SF14">
    <property type="entry name" value="CAFFEOYL-COA O-METHYLTRANSFERASE 3-RELATED"/>
    <property type="match status" value="1"/>
</dbReference>
<dbReference type="eggNOG" id="KOG1663">
    <property type="taxonomic scope" value="Eukaryota"/>
</dbReference>
<evidence type="ECO:0000313" key="6">
    <source>
        <dbReference type="EnsemblMetazoa" id="Aqu2.1.37443_001"/>
    </source>
</evidence>
<keyword evidence="5" id="KW-0812">Transmembrane</keyword>
<reference evidence="7" key="1">
    <citation type="journal article" date="2010" name="Nature">
        <title>The Amphimedon queenslandica genome and the evolution of animal complexity.</title>
        <authorList>
            <person name="Srivastava M."/>
            <person name="Simakov O."/>
            <person name="Chapman J."/>
            <person name="Fahey B."/>
            <person name="Gauthier M.E."/>
            <person name="Mitros T."/>
            <person name="Richards G.S."/>
            <person name="Conaco C."/>
            <person name="Dacre M."/>
            <person name="Hellsten U."/>
            <person name="Larroux C."/>
            <person name="Putnam N.H."/>
            <person name="Stanke M."/>
            <person name="Adamska M."/>
            <person name="Darling A."/>
            <person name="Degnan S.M."/>
            <person name="Oakley T.H."/>
            <person name="Plachetzki D.C."/>
            <person name="Zhai Y."/>
            <person name="Adamski M."/>
            <person name="Calcino A."/>
            <person name="Cummins S.F."/>
            <person name="Goodstein D.M."/>
            <person name="Harris C."/>
            <person name="Jackson D.J."/>
            <person name="Leys S.P."/>
            <person name="Shu S."/>
            <person name="Woodcroft B.J."/>
            <person name="Vervoort M."/>
            <person name="Kosik K.S."/>
            <person name="Manning G."/>
            <person name="Degnan B.M."/>
            <person name="Rokhsar D.S."/>
        </authorList>
    </citation>
    <scope>NUCLEOTIDE SEQUENCE [LARGE SCALE GENOMIC DNA]</scope>
</reference>
<evidence type="ECO:0008006" key="8">
    <source>
        <dbReference type="Google" id="ProtNLM"/>
    </source>
</evidence>
<evidence type="ECO:0000256" key="3">
    <source>
        <dbReference type="ARBA" id="ARBA00022691"/>
    </source>
</evidence>
<dbReference type="InterPro" id="IPR002935">
    <property type="entry name" value="SAM_O-MeTrfase"/>
</dbReference>